<evidence type="ECO:0000313" key="2">
    <source>
        <dbReference type="Proteomes" id="UP000218231"/>
    </source>
</evidence>
<gene>
    <name evidence="1" type="ORF">WR25_17798</name>
</gene>
<reference evidence="1 2" key="1">
    <citation type="journal article" date="2017" name="Curr. Biol.">
        <title>Genome architecture and evolution of a unichromosomal asexual nematode.</title>
        <authorList>
            <person name="Fradin H."/>
            <person name="Zegar C."/>
            <person name="Gutwein M."/>
            <person name="Lucas J."/>
            <person name="Kovtun M."/>
            <person name="Corcoran D."/>
            <person name="Baugh L.R."/>
            <person name="Kiontke K."/>
            <person name="Gunsalus K."/>
            <person name="Fitch D.H."/>
            <person name="Piano F."/>
        </authorList>
    </citation>
    <scope>NUCLEOTIDE SEQUENCE [LARGE SCALE GENOMIC DNA]</scope>
    <source>
        <strain evidence="1">PF1309</strain>
    </source>
</reference>
<proteinExistence type="predicted"/>
<organism evidence="1 2">
    <name type="scientific">Diploscapter pachys</name>
    <dbReference type="NCBI Taxonomy" id="2018661"/>
    <lineage>
        <taxon>Eukaryota</taxon>
        <taxon>Metazoa</taxon>
        <taxon>Ecdysozoa</taxon>
        <taxon>Nematoda</taxon>
        <taxon>Chromadorea</taxon>
        <taxon>Rhabditida</taxon>
        <taxon>Rhabditina</taxon>
        <taxon>Rhabditomorpha</taxon>
        <taxon>Rhabditoidea</taxon>
        <taxon>Rhabditidae</taxon>
        <taxon>Diploscapter</taxon>
    </lineage>
</organism>
<comment type="caution">
    <text evidence="1">The sequence shown here is derived from an EMBL/GenBank/DDBJ whole genome shotgun (WGS) entry which is preliminary data.</text>
</comment>
<accession>A0A2A2M6D4</accession>
<keyword evidence="2" id="KW-1185">Reference proteome</keyword>
<dbReference type="EMBL" id="LIAE01003874">
    <property type="protein sequence ID" value="PAV93835.1"/>
    <property type="molecule type" value="Genomic_DNA"/>
</dbReference>
<dbReference type="AlphaFoldDB" id="A0A2A2M6D4"/>
<evidence type="ECO:0000313" key="1">
    <source>
        <dbReference type="EMBL" id="PAV93835.1"/>
    </source>
</evidence>
<sequence length="94" mass="10085">MTNSSPPSRAAIARSGSMVRIISLKATSRRSPAACPCRSLTSLKWSISISSKAPGFAGETSLNRLAARTSRARRLYSAVSGSRAARRSMRSSRR</sequence>
<name>A0A2A2M6D4_9BILA</name>
<protein>
    <submittedName>
        <fullName evidence="1">Uncharacterized protein</fullName>
    </submittedName>
</protein>
<dbReference type="Proteomes" id="UP000218231">
    <property type="component" value="Unassembled WGS sequence"/>
</dbReference>